<dbReference type="eggNOG" id="COG1574">
    <property type="taxonomic scope" value="Bacteria"/>
</dbReference>
<reference evidence="2 3" key="1">
    <citation type="journal article" date="2011" name="J. Bacteriol.">
        <title>Genome sequence of Haloplasma contractile, an unusual contractile bacterium from a deep-sea anoxic brine lake.</title>
        <authorList>
            <person name="Antunes A."/>
            <person name="Alam I."/>
            <person name="El Dorry H."/>
            <person name="Siam R."/>
            <person name="Robertson A."/>
            <person name="Bajic V.B."/>
            <person name="Stingl U."/>
        </authorList>
    </citation>
    <scope>NUCLEOTIDE SEQUENCE [LARGE SCALE GENOMIC DNA]</scope>
    <source>
        <strain evidence="2 3">SSD-17B</strain>
    </source>
</reference>
<dbReference type="EC" id="3.5.1.25" evidence="2"/>
<keyword evidence="3" id="KW-1185">Reference proteome</keyword>
<sequence>MDLIIYNANAYTMENDVEKVEAIAIKQDRIVKIGTNNEILPLKMDQTKLINAKGHTVIPGINDSHLHLYMFGYFLNMVNTEAAKSIDDVTQITKRFIEERHVSKGNWVRGRGWNQDYFADENRFPTRYDLDQISTEHPILLSRVCGHVIVVNSKALELCGIGKNPEQVEGGQIDLDEQGEPLGIFRENALQLIHNNIPVPDLDEIKETLINGIKEANRFGITSLQTDDLSHLPNQDFKLMLQAYQELAEEGNLNARIYQQSLLPTKKMLEEFLSLGYTTGWGNEYFKIGPYKILSDGSLGARTAAMMNPYHDDPSTTGIMAFTQEELDDLIMTAHKGGMHVAVHCIGDRSMYNVFSSIEKTLKNYPRDDHRHGIIHCQITDETLLKKYKELDLIAHVQPIFLDYDIHIVEDRVGDELAKTSYAFKTLYDRGVHVAYGTDCPVVTINPFTNIYSAVTRQDLKGYPKGGFNPSERVSVYDAVYQYTMGSAYASFEEENKGSIKEGKLADLTILKDDLFTIPSESIKDVTVDTTICGGKIVYKRD</sequence>
<dbReference type="Gene3D" id="2.30.40.10">
    <property type="entry name" value="Urease, subunit C, domain 1"/>
    <property type="match status" value="1"/>
</dbReference>
<gene>
    <name evidence="2" type="ORF">HLPCO_002770</name>
</gene>
<dbReference type="STRING" id="1033810.HLPCO_002770"/>
<dbReference type="GO" id="GO:0008448">
    <property type="term" value="F:N-acetylglucosamine-6-phosphate deacetylase activity"/>
    <property type="evidence" value="ECO:0007669"/>
    <property type="project" value="UniProtKB-EC"/>
</dbReference>
<dbReference type="InterPro" id="IPR011059">
    <property type="entry name" value="Metal-dep_hydrolase_composite"/>
</dbReference>
<dbReference type="CDD" id="cd01300">
    <property type="entry name" value="YtcJ_like"/>
    <property type="match status" value="1"/>
</dbReference>
<name>U2E8I0_9MOLU</name>
<evidence type="ECO:0000313" key="2">
    <source>
        <dbReference type="EMBL" id="ERJ11201.1"/>
    </source>
</evidence>
<dbReference type="RefSeq" id="WP_008824612.1">
    <property type="nucleotide sequence ID" value="NZ_AFNU02000014.1"/>
</dbReference>
<dbReference type="EMBL" id="AFNU02000014">
    <property type="protein sequence ID" value="ERJ11201.1"/>
    <property type="molecule type" value="Genomic_DNA"/>
</dbReference>
<dbReference type="PANTHER" id="PTHR22642">
    <property type="entry name" value="IMIDAZOLONEPROPIONASE"/>
    <property type="match status" value="1"/>
</dbReference>
<dbReference type="InterPro" id="IPR032466">
    <property type="entry name" value="Metal_Hydrolase"/>
</dbReference>
<dbReference type="SUPFAM" id="SSF51338">
    <property type="entry name" value="Composite domain of metallo-dependent hydrolases"/>
    <property type="match status" value="1"/>
</dbReference>
<feature type="domain" description="Amidohydrolase 3" evidence="1">
    <location>
        <begin position="49"/>
        <end position="539"/>
    </location>
</feature>
<dbReference type="OrthoDB" id="9811399at2"/>
<reference evidence="2 3" key="2">
    <citation type="journal article" date="2013" name="PLoS ONE">
        <title>INDIGO - INtegrated Data Warehouse of MIcrobial GenOmes with Examples from the Red Sea Extremophiles.</title>
        <authorList>
            <person name="Alam I."/>
            <person name="Antunes A."/>
            <person name="Kamau A.A."/>
            <person name="Ba Alawi W."/>
            <person name="Kalkatawi M."/>
            <person name="Stingl U."/>
            <person name="Bajic V.B."/>
        </authorList>
    </citation>
    <scope>NUCLEOTIDE SEQUENCE [LARGE SCALE GENOMIC DNA]</scope>
    <source>
        <strain evidence="2 3">SSD-17B</strain>
    </source>
</reference>
<evidence type="ECO:0000259" key="1">
    <source>
        <dbReference type="Pfam" id="PF07969"/>
    </source>
</evidence>
<dbReference type="InterPro" id="IPR013108">
    <property type="entry name" value="Amidohydro_3"/>
</dbReference>
<dbReference type="Gene3D" id="3.10.310.70">
    <property type="match status" value="1"/>
</dbReference>
<dbReference type="Gene3D" id="3.20.20.140">
    <property type="entry name" value="Metal-dependent hydrolases"/>
    <property type="match status" value="1"/>
</dbReference>
<accession>U2E8I0</accession>
<protein>
    <submittedName>
        <fullName evidence="2">N-acetylglucosamine-6-phosphate deacetylase protein</fullName>
        <ecNumber evidence="2">3.5.1.25</ecNumber>
    </submittedName>
</protein>
<dbReference type="InParanoid" id="U2E8I0"/>
<dbReference type="PANTHER" id="PTHR22642:SF2">
    <property type="entry name" value="PROTEIN LONG AFTER FAR-RED 3"/>
    <property type="match status" value="1"/>
</dbReference>
<dbReference type="Proteomes" id="UP000005707">
    <property type="component" value="Unassembled WGS sequence"/>
</dbReference>
<dbReference type="SUPFAM" id="SSF51556">
    <property type="entry name" value="Metallo-dependent hydrolases"/>
    <property type="match status" value="1"/>
</dbReference>
<dbReference type="Pfam" id="PF07969">
    <property type="entry name" value="Amidohydro_3"/>
    <property type="match status" value="1"/>
</dbReference>
<evidence type="ECO:0000313" key="3">
    <source>
        <dbReference type="Proteomes" id="UP000005707"/>
    </source>
</evidence>
<dbReference type="FunCoup" id="U2E8I0">
    <property type="interactions" value="196"/>
</dbReference>
<keyword evidence="2" id="KW-0378">Hydrolase</keyword>
<dbReference type="InterPro" id="IPR033932">
    <property type="entry name" value="YtcJ-like"/>
</dbReference>
<organism evidence="2 3">
    <name type="scientific">Haloplasma contractile SSD-17B</name>
    <dbReference type="NCBI Taxonomy" id="1033810"/>
    <lineage>
        <taxon>Bacteria</taxon>
        <taxon>Bacillati</taxon>
        <taxon>Mycoplasmatota</taxon>
        <taxon>Mollicutes</taxon>
        <taxon>Haloplasmatales</taxon>
        <taxon>Haloplasmataceae</taxon>
        <taxon>Haloplasma</taxon>
    </lineage>
</organism>
<comment type="caution">
    <text evidence="2">The sequence shown here is derived from an EMBL/GenBank/DDBJ whole genome shotgun (WGS) entry which is preliminary data.</text>
</comment>
<dbReference type="AlphaFoldDB" id="U2E8I0"/>
<proteinExistence type="predicted"/>